<gene>
    <name evidence="2" type="ORF">J2Z20_001258</name>
</gene>
<feature type="region of interest" description="Disordered" evidence="1">
    <location>
        <begin position="1"/>
        <end position="108"/>
    </location>
</feature>
<feature type="compositionally biased region" description="Basic and acidic residues" evidence="1">
    <location>
        <begin position="97"/>
        <end position="108"/>
    </location>
</feature>
<feature type="compositionally biased region" description="Basic and acidic residues" evidence="1">
    <location>
        <begin position="42"/>
        <end position="53"/>
    </location>
</feature>
<protein>
    <submittedName>
        <fullName evidence="2">Uncharacterized protein</fullName>
    </submittedName>
</protein>
<proteinExistence type="predicted"/>
<evidence type="ECO:0000256" key="1">
    <source>
        <dbReference type="SAM" id="MobiDB-lite"/>
    </source>
</evidence>
<accession>A0ABS4H2B4</accession>
<evidence type="ECO:0000313" key="2">
    <source>
        <dbReference type="EMBL" id="MBP1936397.1"/>
    </source>
</evidence>
<keyword evidence="3" id="KW-1185">Reference proteome</keyword>
<dbReference type="EMBL" id="JAGGKP010000001">
    <property type="protein sequence ID" value="MBP1936397.1"/>
    <property type="molecule type" value="Genomic_DNA"/>
</dbReference>
<feature type="compositionally biased region" description="Basic and acidic residues" evidence="1">
    <location>
        <begin position="14"/>
        <end position="31"/>
    </location>
</feature>
<dbReference type="RefSeq" id="WP_209846622.1">
    <property type="nucleotide sequence ID" value="NZ_CBCRVE010000002.1"/>
</dbReference>
<sequence>MSMKPVELQIAVPRTHDAGRLQNEQQHRPMNDQHLLAGQNVKEADELRRRSTEVNESVNNSIREDDRQQSSQQGSSHRSRKQGQEAESDKTVNAAEHPYKGKHIDFSL</sequence>
<comment type="caution">
    <text evidence="2">The sequence shown here is derived from an EMBL/GenBank/DDBJ whole genome shotgun (WGS) entry which is preliminary data.</text>
</comment>
<evidence type="ECO:0000313" key="3">
    <source>
        <dbReference type="Proteomes" id="UP001519273"/>
    </source>
</evidence>
<name>A0ABS4H2B4_9BACL</name>
<reference evidence="2 3" key="1">
    <citation type="submission" date="2021-03" db="EMBL/GenBank/DDBJ databases">
        <title>Genomic Encyclopedia of Type Strains, Phase IV (KMG-IV): sequencing the most valuable type-strain genomes for metagenomic binning, comparative biology and taxonomic classification.</title>
        <authorList>
            <person name="Goeker M."/>
        </authorList>
    </citation>
    <scope>NUCLEOTIDE SEQUENCE [LARGE SCALE GENOMIC DNA]</scope>
    <source>
        <strain evidence="2 3">DSM 23491</strain>
    </source>
</reference>
<dbReference type="Proteomes" id="UP001519273">
    <property type="component" value="Unassembled WGS sequence"/>
</dbReference>
<organism evidence="2 3">
    <name type="scientific">Paenibacillus sediminis</name>
    <dbReference type="NCBI Taxonomy" id="664909"/>
    <lineage>
        <taxon>Bacteria</taxon>
        <taxon>Bacillati</taxon>
        <taxon>Bacillota</taxon>
        <taxon>Bacilli</taxon>
        <taxon>Bacillales</taxon>
        <taxon>Paenibacillaceae</taxon>
        <taxon>Paenibacillus</taxon>
    </lineage>
</organism>